<gene>
    <name evidence="1" type="ORF">AOA14_10715</name>
</gene>
<dbReference type="Proteomes" id="UP000076234">
    <property type="component" value="Chromosome"/>
</dbReference>
<accession>A0A142VZ73</accession>
<protein>
    <submittedName>
        <fullName evidence="1">Uncharacterized protein</fullName>
    </submittedName>
</protein>
<dbReference type="KEGG" id="ster:AOA14_10715"/>
<dbReference type="AlphaFoldDB" id="A0A142VZ73"/>
<dbReference type="STRING" id="1219058.AOA14_10715"/>
<reference evidence="1 2" key="2">
    <citation type="journal article" date="2016" name="Genome Announc.">
        <title>Complete Genome Sequence of Sphingopyxis terrae Strain 203-1 (NBRC 111660), a Polyethylene Glycol Degrader.</title>
        <authorList>
            <person name="Ohtsubo Y."/>
            <person name="Nonoyama S."/>
            <person name="Nagata Y."/>
            <person name="Numata M."/>
            <person name="Tsuchikane K."/>
            <person name="Hosoyama A."/>
            <person name="Yamazoe A."/>
            <person name="Tsuda M."/>
            <person name="Fujita N."/>
            <person name="Kawai F."/>
        </authorList>
    </citation>
    <scope>NUCLEOTIDE SEQUENCE [LARGE SCALE GENOMIC DNA]</scope>
    <source>
        <strain evidence="1 2">203-1</strain>
    </source>
</reference>
<evidence type="ECO:0000313" key="2">
    <source>
        <dbReference type="Proteomes" id="UP000076234"/>
    </source>
</evidence>
<proteinExistence type="predicted"/>
<reference evidence="2" key="1">
    <citation type="submission" date="2015-11" db="EMBL/GenBank/DDBJ databases">
        <title>Complete genome sequence of a polyethylene glycol-degrading strain Sphingopyxis terrae strain 203-1 (NBRC 15098).</title>
        <authorList>
            <person name="Yoshiyuki O."/>
            <person name="Shouta N."/>
            <person name="Nagata Y."/>
            <person name="Numata M."/>
            <person name="Tsuchikane K."/>
            <person name="Hosoyama A."/>
            <person name="Yamazoe A."/>
            <person name="Tsuda M."/>
            <person name="Fujita N."/>
            <person name="Kawai F."/>
        </authorList>
    </citation>
    <scope>NUCLEOTIDE SEQUENCE [LARGE SCALE GENOMIC DNA]</scope>
    <source>
        <strain evidence="2">203-1</strain>
    </source>
</reference>
<sequence>MSIPYKTLVDSDKLIAGAPIWVDQHKDSKDDQVRIVAALRIGSRVFQGLELVGRARLGIRNAYVSFSLLYRPTDNRRDTVRLGRIDWKPLTPHSNDHPNTPLALVGDVFGSHHHAFHLNWSVKNNAPLKALPIVEEICPDYQSYKELLDGVADLFRIGNAASLLPSPWPEDLFG</sequence>
<name>A0A142VZ73_9SPHN</name>
<dbReference type="EMBL" id="CP013342">
    <property type="protein sequence ID" value="AMU95076.1"/>
    <property type="molecule type" value="Genomic_DNA"/>
</dbReference>
<dbReference type="RefSeq" id="WP_062901792.1">
    <property type="nucleotide sequence ID" value="NZ_CP013342.1"/>
</dbReference>
<evidence type="ECO:0000313" key="1">
    <source>
        <dbReference type="EMBL" id="AMU95076.1"/>
    </source>
</evidence>
<organism evidence="1 2">
    <name type="scientific">Sphingopyxis terrae subsp. terrae NBRC 15098</name>
    <dbReference type="NCBI Taxonomy" id="1219058"/>
    <lineage>
        <taxon>Bacteria</taxon>
        <taxon>Pseudomonadati</taxon>
        <taxon>Pseudomonadota</taxon>
        <taxon>Alphaproteobacteria</taxon>
        <taxon>Sphingomonadales</taxon>
        <taxon>Sphingomonadaceae</taxon>
        <taxon>Sphingopyxis</taxon>
    </lineage>
</organism>